<name>A0ABT0DW64_9SPHN</name>
<dbReference type="PANTHER" id="PTHR12526">
    <property type="entry name" value="GLYCOSYLTRANSFERASE"/>
    <property type="match status" value="1"/>
</dbReference>
<accession>A0ABT0DW64</accession>
<sequence length="360" mass="38303">MAMRHLLLTCDAVGGVWQYSTDLARALEPLGYQVTLAVMGPSPNEAARDSIAGSASIGLVDSGLELDWLAADPAPVIEAERRLAEMAGDLGADLVQLHTPALVSMGRYPCPVIAVQHSCVATWWAAVHGGDMPEDFVWRTEMVARGLQHAAVAISPSTAFAEAVRRVYGVMPFTVHNGRALPVPARKPMRDYVFTAGRLWDDGKNVRVLDEAAARISAPFLAAGPVMAPHGAALAIESLQAIGTLDEFGLAERLSERPVFASSALYEPFGLAVLEAASAGCALILSDIATFRELWEGAATFVDAHDAKGYARAIEHMLSSRAARLDAGGRAQERAHRYIPAAMAGAMAHHYAMAEQRVAA</sequence>
<dbReference type="Proteomes" id="UP001203512">
    <property type="component" value="Unassembled WGS sequence"/>
</dbReference>
<evidence type="ECO:0000313" key="2">
    <source>
        <dbReference type="EMBL" id="MCK0531346.1"/>
    </source>
</evidence>
<proteinExistence type="predicted"/>
<dbReference type="PANTHER" id="PTHR12526:SF630">
    <property type="entry name" value="GLYCOSYLTRANSFERASE"/>
    <property type="match status" value="1"/>
</dbReference>
<dbReference type="CDD" id="cd03801">
    <property type="entry name" value="GT4_PimA-like"/>
    <property type="match status" value="1"/>
</dbReference>
<evidence type="ECO:0000259" key="1">
    <source>
        <dbReference type="Pfam" id="PF13439"/>
    </source>
</evidence>
<dbReference type="Gene3D" id="3.40.50.2000">
    <property type="entry name" value="Glycogen Phosphorylase B"/>
    <property type="match status" value="2"/>
</dbReference>
<dbReference type="InterPro" id="IPR028098">
    <property type="entry name" value="Glyco_trans_4-like_N"/>
</dbReference>
<dbReference type="EMBL" id="JALKHS010000006">
    <property type="protein sequence ID" value="MCK0531346.1"/>
    <property type="molecule type" value="Genomic_DNA"/>
</dbReference>
<dbReference type="Pfam" id="PF13692">
    <property type="entry name" value="Glyco_trans_1_4"/>
    <property type="match status" value="1"/>
</dbReference>
<organism evidence="2 3">
    <name type="scientific">Sphingobium agri</name>
    <dbReference type="NCBI Taxonomy" id="2933566"/>
    <lineage>
        <taxon>Bacteria</taxon>
        <taxon>Pseudomonadati</taxon>
        <taxon>Pseudomonadota</taxon>
        <taxon>Alphaproteobacteria</taxon>
        <taxon>Sphingomonadales</taxon>
        <taxon>Sphingomonadaceae</taxon>
        <taxon>Sphingobium</taxon>
    </lineage>
</organism>
<evidence type="ECO:0000313" key="3">
    <source>
        <dbReference type="Proteomes" id="UP001203512"/>
    </source>
</evidence>
<keyword evidence="3" id="KW-1185">Reference proteome</keyword>
<protein>
    <submittedName>
        <fullName evidence="2">Glycosyltransferase family 4 protein</fullName>
    </submittedName>
</protein>
<comment type="caution">
    <text evidence="2">The sequence shown here is derived from an EMBL/GenBank/DDBJ whole genome shotgun (WGS) entry which is preliminary data.</text>
</comment>
<dbReference type="RefSeq" id="WP_247230986.1">
    <property type="nucleotide sequence ID" value="NZ_JALKHS010000006.1"/>
</dbReference>
<feature type="domain" description="Glycosyltransferase subfamily 4-like N-terminal" evidence="1">
    <location>
        <begin position="13"/>
        <end position="178"/>
    </location>
</feature>
<gene>
    <name evidence="2" type="ORF">MU848_07090</name>
</gene>
<dbReference type="SUPFAM" id="SSF53756">
    <property type="entry name" value="UDP-Glycosyltransferase/glycogen phosphorylase"/>
    <property type="match status" value="1"/>
</dbReference>
<reference evidence="2 3" key="1">
    <citation type="submission" date="2022-04" db="EMBL/GenBank/DDBJ databases">
        <authorList>
            <person name="Huq M.A."/>
        </authorList>
    </citation>
    <scope>NUCLEOTIDE SEQUENCE [LARGE SCALE GENOMIC DNA]</scope>
    <source>
        <strain evidence="2 3">MAH-33</strain>
    </source>
</reference>
<dbReference type="Pfam" id="PF13439">
    <property type="entry name" value="Glyco_transf_4"/>
    <property type="match status" value="1"/>
</dbReference>